<evidence type="ECO:0000313" key="2">
    <source>
        <dbReference type="Proteomes" id="UP000652761"/>
    </source>
</evidence>
<comment type="caution">
    <text evidence="1">The sequence shown here is derived from an EMBL/GenBank/DDBJ whole genome shotgun (WGS) entry which is preliminary data.</text>
</comment>
<keyword evidence="2" id="KW-1185">Reference proteome</keyword>
<sequence>MSFTTCWGRVEELLVAGEQVIKHTKLIFFPYSSATTCATRPLGVDQSLHLFHVPYNFYVETVDRKIPSLEDISIAWIEPP</sequence>
<evidence type="ECO:0000313" key="1">
    <source>
        <dbReference type="EMBL" id="MQM09702.1"/>
    </source>
</evidence>
<organism evidence="1 2">
    <name type="scientific">Colocasia esculenta</name>
    <name type="common">Wild taro</name>
    <name type="synonym">Arum esculentum</name>
    <dbReference type="NCBI Taxonomy" id="4460"/>
    <lineage>
        <taxon>Eukaryota</taxon>
        <taxon>Viridiplantae</taxon>
        <taxon>Streptophyta</taxon>
        <taxon>Embryophyta</taxon>
        <taxon>Tracheophyta</taxon>
        <taxon>Spermatophyta</taxon>
        <taxon>Magnoliopsida</taxon>
        <taxon>Liliopsida</taxon>
        <taxon>Araceae</taxon>
        <taxon>Aroideae</taxon>
        <taxon>Colocasieae</taxon>
        <taxon>Colocasia</taxon>
    </lineage>
</organism>
<reference evidence="1" key="1">
    <citation type="submission" date="2017-07" db="EMBL/GenBank/DDBJ databases">
        <title>Taro Niue Genome Assembly and Annotation.</title>
        <authorList>
            <person name="Atibalentja N."/>
            <person name="Keating K."/>
            <person name="Fields C.J."/>
        </authorList>
    </citation>
    <scope>NUCLEOTIDE SEQUENCE</scope>
    <source>
        <strain evidence="1">Niue_2</strain>
        <tissue evidence="1">Leaf</tissue>
    </source>
</reference>
<dbReference type="AlphaFoldDB" id="A0A843WH82"/>
<dbReference type="Proteomes" id="UP000652761">
    <property type="component" value="Unassembled WGS sequence"/>
</dbReference>
<dbReference type="EMBL" id="NMUH01004451">
    <property type="protein sequence ID" value="MQM09702.1"/>
    <property type="molecule type" value="Genomic_DNA"/>
</dbReference>
<gene>
    <name evidence="1" type="ORF">Taro_042578</name>
</gene>
<protein>
    <submittedName>
        <fullName evidence="1">Uncharacterized protein</fullName>
    </submittedName>
</protein>
<name>A0A843WH82_COLES</name>
<proteinExistence type="predicted"/>
<accession>A0A843WH82</accession>